<gene>
    <name evidence="2" type="ORF">ESP57_09045</name>
</gene>
<reference evidence="2 3" key="1">
    <citation type="submission" date="2019-01" db="EMBL/GenBank/DDBJ databases">
        <authorList>
            <person name="Li J."/>
        </authorList>
    </citation>
    <scope>NUCLEOTIDE SEQUENCE [LARGE SCALE GENOMIC DNA]</scope>
    <source>
        <strain evidence="2 3">CCUG 35506</strain>
    </source>
</reference>
<evidence type="ECO:0000313" key="3">
    <source>
        <dbReference type="Proteomes" id="UP000292935"/>
    </source>
</evidence>
<dbReference type="EMBL" id="SDPO01000002">
    <property type="protein sequence ID" value="RXZ49087.1"/>
    <property type="molecule type" value="Genomic_DNA"/>
</dbReference>
<proteinExistence type="predicted"/>
<dbReference type="AlphaFoldDB" id="A0A4Q2JRN7"/>
<accession>A0A4Q2JRN7</accession>
<comment type="caution">
    <text evidence="2">The sequence shown here is derived from an EMBL/GenBank/DDBJ whole genome shotgun (WGS) entry which is preliminary data.</text>
</comment>
<organism evidence="2 3">
    <name type="scientific">Agromyces fucosus</name>
    <dbReference type="NCBI Taxonomy" id="41985"/>
    <lineage>
        <taxon>Bacteria</taxon>
        <taxon>Bacillati</taxon>
        <taxon>Actinomycetota</taxon>
        <taxon>Actinomycetes</taxon>
        <taxon>Micrococcales</taxon>
        <taxon>Microbacteriaceae</taxon>
        <taxon>Agromyces</taxon>
    </lineage>
</organism>
<keyword evidence="3" id="KW-1185">Reference proteome</keyword>
<dbReference type="OrthoDB" id="10004246at2"/>
<name>A0A4Q2JRN7_9MICO</name>
<sequence>MGEPRPRIAEARTEPDRPEPALLDDAARRRLLRDLPPPSAEGPSLSDPDAQLSSDDPLDAHKPGMRRNDPLDPDGHVI</sequence>
<evidence type="ECO:0000313" key="2">
    <source>
        <dbReference type="EMBL" id="RXZ49087.1"/>
    </source>
</evidence>
<dbReference type="RefSeq" id="WP_129231294.1">
    <property type="nucleotide sequence ID" value="NZ_SDPO01000002.1"/>
</dbReference>
<feature type="region of interest" description="Disordered" evidence="1">
    <location>
        <begin position="1"/>
        <end position="78"/>
    </location>
</feature>
<dbReference type="Proteomes" id="UP000292935">
    <property type="component" value="Unassembled WGS sequence"/>
</dbReference>
<protein>
    <submittedName>
        <fullName evidence="2">Uncharacterized protein</fullName>
    </submittedName>
</protein>
<feature type="compositionally biased region" description="Basic and acidic residues" evidence="1">
    <location>
        <begin position="1"/>
        <end position="19"/>
    </location>
</feature>
<feature type="compositionally biased region" description="Basic and acidic residues" evidence="1">
    <location>
        <begin position="58"/>
        <end position="78"/>
    </location>
</feature>
<evidence type="ECO:0000256" key="1">
    <source>
        <dbReference type="SAM" id="MobiDB-lite"/>
    </source>
</evidence>